<organism evidence="5 6">
    <name type="scientific">Actinomadura yumaensis</name>
    <dbReference type="NCBI Taxonomy" id="111807"/>
    <lineage>
        <taxon>Bacteria</taxon>
        <taxon>Bacillati</taxon>
        <taxon>Actinomycetota</taxon>
        <taxon>Actinomycetes</taxon>
        <taxon>Streptosporangiales</taxon>
        <taxon>Thermomonosporaceae</taxon>
        <taxon>Actinomadura</taxon>
    </lineage>
</organism>
<dbReference type="Proteomes" id="UP001596380">
    <property type="component" value="Unassembled WGS sequence"/>
</dbReference>
<dbReference type="Pfam" id="PF01022">
    <property type="entry name" value="HTH_5"/>
    <property type="match status" value="1"/>
</dbReference>
<dbReference type="PRINTS" id="PR00778">
    <property type="entry name" value="HTHARSR"/>
</dbReference>
<keyword evidence="1" id="KW-0805">Transcription regulation</keyword>
<dbReference type="SUPFAM" id="SSF46785">
    <property type="entry name" value="Winged helix' DNA-binding domain"/>
    <property type="match status" value="1"/>
</dbReference>
<gene>
    <name evidence="5" type="ORF">ACFQKB_12680</name>
</gene>
<keyword evidence="2" id="KW-0238">DNA-binding</keyword>
<dbReference type="PROSITE" id="PS50987">
    <property type="entry name" value="HTH_ARSR_2"/>
    <property type="match status" value="1"/>
</dbReference>
<proteinExistence type="predicted"/>
<evidence type="ECO:0000313" key="5">
    <source>
        <dbReference type="EMBL" id="MFC6880618.1"/>
    </source>
</evidence>
<dbReference type="InterPro" id="IPR036388">
    <property type="entry name" value="WH-like_DNA-bd_sf"/>
</dbReference>
<sequence length="177" mass="19330">MTTIDPMLRALAHPTRLRMMSLMWAAPQSATDLARELEISHALASHHLRRLDAAGLVELGETRVRKGGTERRYRAVHGTPLSDRGDATALLAETLAHNLRERAARRVHEGPGVTSDVELWLTPADWDALRVRMAALLADLHAAARPPHTPGTVGIGGTVMLFPVHEEPPPPGERPAR</sequence>
<dbReference type="PANTHER" id="PTHR33154">
    <property type="entry name" value="TRANSCRIPTIONAL REGULATOR, ARSR FAMILY"/>
    <property type="match status" value="1"/>
</dbReference>
<dbReference type="InterPro" id="IPR001845">
    <property type="entry name" value="HTH_ArsR_DNA-bd_dom"/>
</dbReference>
<dbReference type="SMART" id="SM00418">
    <property type="entry name" value="HTH_ARSR"/>
    <property type="match status" value="1"/>
</dbReference>
<comment type="caution">
    <text evidence="5">The sequence shown here is derived from an EMBL/GenBank/DDBJ whole genome shotgun (WGS) entry which is preliminary data.</text>
</comment>
<name>A0ABW2CHK3_9ACTN</name>
<dbReference type="EMBL" id="JBHSXS010000005">
    <property type="protein sequence ID" value="MFC6880618.1"/>
    <property type="molecule type" value="Genomic_DNA"/>
</dbReference>
<evidence type="ECO:0000259" key="4">
    <source>
        <dbReference type="PROSITE" id="PS50987"/>
    </source>
</evidence>
<reference evidence="6" key="1">
    <citation type="journal article" date="2019" name="Int. J. Syst. Evol. Microbiol.">
        <title>The Global Catalogue of Microorganisms (GCM) 10K type strain sequencing project: providing services to taxonomists for standard genome sequencing and annotation.</title>
        <authorList>
            <consortium name="The Broad Institute Genomics Platform"/>
            <consortium name="The Broad Institute Genome Sequencing Center for Infectious Disease"/>
            <person name="Wu L."/>
            <person name="Ma J."/>
        </authorList>
    </citation>
    <scope>NUCLEOTIDE SEQUENCE [LARGE SCALE GENOMIC DNA]</scope>
    <source>
        <strain evidence="6">JCM 3369</strain>
    </source>
</reference>
<evidence type="ECO:0000313" key="6">
    <source>
        <dbReference type="Proteomes" id="UP001596380"/>
    </source>
</evidence>
<dbReference type="InterPro" id="IPR051081">
    <property type="entry name" value="HTH_MetalResp_TranReg"/>
</dbReference>
<evidence type="ECO:0000256" key="1">
    <source>
        <dbReference type="ARBA" id="ARBA00023015"/>
    </source>
</evidence>
<protein>
    <submittedName>
        <fullName evidence="5">ArsR/SmtB family transcription factor</fullName>
    </submittedName>
</protein>
<dbReference type="Gene3D" id="1.10.10.10">
    <property type="entry name" value="Winged helix-like DNA-binding domain superfamily/Winged helix DNA-binding domain"/>
    <property type="match status" value="1"/>
</dbReference>
<dbReference type="RefSeq" id="WP_206681143.1">
    <property type="nucleotide sequence ID" value="NZ_JBHSXS010000005.1"/>
</dbReference>
<dbReference type="InterPro" id="IPR036390">
    <property type="entry name" value="WH_DNA-bd_sf"/>
</dbReference>
<dbReference type="CDD" id="cd00090">
    <property type="entry name" value="HTH_ARSR"/>
    <property type="match status" value="1"/>
</dbReference>
<dbReference type="InterPro" id="IPR011991">
    <property type="entry name" value="ArsR-like_HTH"/>
</dbReference>
<accession>A0ABW2CHK3</accession>
<evidence type="ECO:0000256" key="3">
    <source>
        <dbReference type="ARBA" id="ARBA00023163"/>
    </source>
</evidence>
<evidence type="ECO:0000256" key="2">
    <source>
        <dbReference type="ARBA" id="ARBA00023125"/>
    </source>
</evidence>
<keyword evidence="6" id="KW-1185">Reference proteome</keyword>
<feature type="domain" description="HTH arsR-type" evidence="4">
    <location>
        <begin position="1"/>
        <end position="102"/>
    </location>
</feature>
<dbReference type="PANTHER" id="PTHR33154:SF33">
    <property type="entry name" value="TRANSCRIPTIONAL REPRESSOR SDPR"/>
    <property type="match status" value="1"/>
</dbReference>
<keyword evidence="3" id="KW-0804">Transcription</keyword>